<name>Q5CVW3_CRYPI</name>
<evidence type="ECO:0000256" key="5">
    <source>
        <dbReference type="ARBA" id="ARBA00012483"/>
    </source>
</evidence>
<dbReference type="Proteomes" id="UP000006726">
    <property type="component" value="Chromosome 8"/>
</dbReference>
<keyword evidence="10" id="KW-0833">Ubl conjugation pathway</keyword>
<feature type="domain" description="RING-type" evidence="18">
    <location>
        <begin position="337"/>
        <end position="376"/>
    </location>
</feature>
<dbReference type="Pfam" id="PF13639">
    <property type="entry name" value="zf-RING_2"/>
    <property type="match status" value="1"/>
</dbReference>
<comment type="pathway">
    <text evidence="3">Protein modification; protein ubiquitination.</text>
</comment>
<evidence type="ECO:0000256" key="6">
    <source>
        <dbReference type="ARBA" id="ARBA00022679"/>
    </source>
</evidence>
<feature type="transmembrane region" description="Helical" evidence="17">
    <location>
        <begin position="256"/>
        <end position="281"/>
    </location>
</feature>
<dbReference type="InterPro" id="IPR058051">
    <property type="entry name" value="Znf_RING_synoviolin"/>
</dbReference>
<dbReference type="OMA" id="ANLTMFT"/>
<evidence type="ECO:0000313" key="20">
    <source>
        <dbReference type="Proteomes" id="UP000006726"/>
    </source>
</evidence>
<dbReference type="PANTHER" id="PTHR22763">
    <property type="entry name" value="RING ZINC FINGER PROTEIN"/>
    <property type="match status" value="1"/>
</dbReference>
<keyword evidence="11" id="KW-0256">Endoplasmic reticulum</keyword>
<evidence type="ECO:0000256" key="1">
    <source>
        <dbReference type="ARBA" id="ARBA00000900"/>
    </source>
</evidence>
<organism evidence="19 20">
    <name type="scientific">Cryptosporidium parvum (strain Iowa II)</name>
    <dbReference type="NCBI Taxonomy" id="353152"/>
    <lineage>
        <taxon>Eukaryota</taxon>
        <taxon>Sar</taxon>
        <taxon>Alveolata</taxon>
        <taxon>Apicomplexa</taxon>
        <taxon>Conoidasida</taxon>
        <taxon>Coccidia</taxon>
        <taxon>Eucoccidiorida</taxon>
        <taxon>Eimeriorina</taxon>
        <taxon>Cryptosporidiidae</taxon>
        <taxon>Cryptosporidium</taxon>
    </lineage>
</organism>
<dbReference type="GO" id="GO:0008270">
    <property type="term" value="F:zinc ion binding"/>
    <property type="evidence" value="ECO:0007669"/>
    <property type="project" value="UniProtKB-KW"/>
</dbReference>
<dbReference type="OrthoDB" id="8062037at2759"/>
<comment type="catalytic activity">
    <reaction evidence="1">
        <text>S-ubiquitinyl-[E2 ubiquitin-conjugating enzyme]-L-cysteine + [acceptor protein]-L-lysine = [E2 ubiquitin-conjugating enzyme]-L-cysteine + N(6)-ubiquitinyl-[acceptor protein]-L-lysine.</text>
        <dbReference type="EC" id="2.3.2.27"/>
    </reaction>
</comment>
<feature type="non-terminal residue" evidence="19">
    <location>
        <position position="1"/>
    </location>
</feature>
<dbReference type="RefSeq" id="XP_627156.1">
    <property type="nucleotide sequence ID" value="XM_627156.1"/>
</dbReference>
<evidence type="ECO:0000256" key="2">
    <source>
        <dbReference type="ARBA" id="ARBA00004477"/>
    </source>
</evidence>
<dbReference type="GO" id="GO:0043161">
    <property type="term" value="P:proteasome-mediated ubiquitin-dependent protein catabolic process"/>
    <property type="evidence" value="ECO:0007669"/>
    <property type="project" value="TreeGrafter"/>
</dbReference>
<dbReference type="InterPro" id="IPR013083">
    <property type="entry name" value="Znf_RING/FYVE/PHD"/>
</dbReference>
<dbReference type="Pfam" id="PF25563">
    <property type="entry name" value="TPR_SYVN1_N"/>
    <property type="match status" value="1"/>
</dbReference>
<evidence type="ECO:0000256" key="12">
    <source>
        <dbReference type="ARBA" id="ARBA00022833"/>
    </source>
</evidence>
<evidence type="ECO:0000256" key="16">
    <source>
        <dbReference type="SAM" id="MobiDB-lite"/>
    </source>
</evidence>
<evidence type="ECO:0000256" key="17">
    <source>
        <dbReference type="SAM" id="Phobius"/>
    </source>
</evidence>
<feature type="transmembrane region" description="Helical" evidence="17">
    <location>
        <begin position="155"/>
        <end position="178"/>
    </location>
</feature>
<dbReference type="EC" id="2.3.2.27" evidence="5"/>
<dbReference type="InterPro" id="IPR057992">
    <property type="entry name" value="TPR_SYVN1_N"/>
</dbReference>
<comment type="caution">
    <text evidence="19">The sequence shown here is derived from an EMBL/GenBank/DDBJ whole genome shotgun (WGS) entry which is preliminary data.</text>
</comment>
<dbReference type="GO" id="GO:0061630">
    <property type="term" value="F:ubiquitin protein ligase activity"/>
    <property type="evidence" value="ECO:0007669"/>
    <property type="project" value="UniProtKB-EC"/>
</dbReference>
<feature type="compositionally biased region" description="Polar residues" evidence="16">
    <location>
        <begin position="417"/>
        <end position="428"/>
    </location>
</feature>
<dbReference type="InParanoid" id="Q5CVW3"/>
<evidence type="ECO:0000313" key="19">
    <source>
        <dbReference type="EMBL" id="EAK89697.1"/>
    </source>
</evidence>
<evidence type="ECO:0000259" key="18">
    <source>
        <dbReference type="PROSITE" id="PS50089"/>
    </source>
</evidence>
<dbReference type="InterPro" id="IPR050731">
    <property type="entry name" value="HRD1_E3_ubiq-ligases"/>
</dbReference>
<keyword evidence="13 17" id="KW-1133">Transmembrane helix</keyword>
<dbReference type="SUPFAM" id="SSF57850">
    <property type="entry name" value="RING/U-box"/>
    <property type="match status" value="1"/>
</dbReference>
<dbReference type="FunCoup" id="Q5CVW3">
    <property type="interactions" value="181"/>
</dbReference>
<sequence>NIESTKRVKMSPITLKQYVLLSFGLLLGLFVHLLSVYDFYFYHIIMHITITKASTMIITNAGLLTLYFLGKVILNMFVGRLRDIELEEIIDQGRMFLLDTIFFLLFSSPTIDNIEVGAMVLSRYITLILVLKLLHLISHIRINHMFELDRPKTTAIVRMAALLNILLIIDISLVFKYYGLLSKDSTLRLWVFFESVSLLVSCSTSIGKYLVHVVDLKLQAIQLLMRQEEDGTPEQGNTHSSGMQAHNFVWSNKNAILFYLEVFGDICSLITYLLFIILFLVLNPSRIPLYIMGDIFHVLKALYSKLSSFRRYRKLTKNIETRLQEATLEEIERIDTCIVCRDTLYIGSKKIPCGHVFHLDCLKSWFIQQQTCPICRAPITIRDEEPEHSATTAEEDNNSPQIPEDQDETNDIKDPTSSDQAKPNINSEPTSAPSSSAFNSNESGSSTDVSSDSFKKIFKNWIVSEHKAKPVEETTSTRMAKDLKETKFQISKHPLFKSKRDDLYRKVSKAANRGDHINSLPPQLLSLQPQILLELNKNLEQRTFGSEYGSQEFSEMMSKMYKKNADIWLNMVSELIKAKEQNCIQHSVPIERKSSIHIQGESLSNMYESSSRADPLRNLMDAVNNQLNETKNINKAA</sequence>
<accession>Q5CVW3</accession>
<feature type="transmembrane region" description="Helical" evidence="17">
    <location>
        <begin position="190"/>
        <end position="211"/>
    </location>
</feature>
<dbReference type="SMART" id="SM00184">
    <property type="entry name" value="RING"/>
    <property type="match status" value="1"/>
</dbReference>
<feature type="transmembrane region" description="Helical" evidence="17">
    <location>
        <begin position="53"/>
        <end position="74"/>
    </location>
</feature>
<dbReference type="EMBL" id="AAEE01000003">
    <property type="protein sequence ID" value="EAK89697.1"/>
    <property type="molecule type" value="Genomic_DNA"/>
</dbReference>
<evidence type="ECO:0000256" key="10">
    <source>
        <dbReference type="ARBA" id="ARBA00022786"/>
    </source>
</evidence>
<dbReference type="STRING" id="353152.Q5CVW3"/>
<proteinExistence type="inferred from homology"/>
<keyword evidence="20" id="KW-1185">Reference proteome</keyword>
<keyword evidence="7 17" id="KW-0812">Transmembrane</keyword>
<evidence type="ECO:0000256" key="3">
    <source>
        <dbReference type="ARBA" id="ARBA00004906"/>
    </source>
</evidence>
<dbReference type="GeneID" id="3374394"/>
<evidence type="ECO:0000256" key="4">
    <source>
        <dbReference type="ARBA" id="ARBA00010089"/>
    </source>
</evidence>
<feature type="region of interest" description="Disordered" evidence="16">
    <location>
        <begin position="386"/>
        <end position="451"/>
    </location>
</feature>
<evidence type="ECO:0000256" key="9">
    <source>
        <dbReference type="ARBA" id="ARBA00022771"/>
    </source>
</evidence>
<keyword evidence="9 15" id="KW-0863">Zinc-finger</keyword>
<evidence type="ECO:0000256" key="8">
    <source>
        <dbReference type="ARBA" id="ARBA00022723"/>
    </source>
</evidence>
<feature type="transmembrane region" description="Helical" evidence="17">
    <location>
        <begin position="95"/>
        <end position="111"/>
    </location>
</feature>
<dbReference type="KEGG" id="cpv:cgd8_2560"/>
<dbReference type="GO" id="GO:0036503">
    <property type="term" value="P:ERAD pathway"/>
    <property type="evidence" value="ECO:0007669"/>
    <property type="project" value="TreeGrafter"/>
</dbReference>
<feature type="transmembrane region" description="Helical" evidence="17">
    <location>
        <begin position="20"/>
        <end position="41"/>
    </location>
</feature>
<comment type="subcellular location">
    <subcellularLocation>
        <location evidence="2">Endoplasmic reticulum membrane</location>
        <topology evidence="2">Multi-pass membrane protein</topology>
    </subcellularLocation>
</comment>
<evidence type="ECO:0000256" key="15">
    <source>
        <dbReference type="PROSITE-ProRule" id="PRU00175"/>
    </source>
</evidence>
<dbReference type="InterPro" id="IPR001841">
    <property type="entry name" value="Znf_RING"/>
</dbReference>
<protein>
    <recommendedName>
        <fullName evidence="5">RING-type E3 ubiquitin transferase</fullName>
        <ecNumber evidence="5">2.3.2.27</ecNumber>
    </recommendedName>
</protein>
<dbReference type="Gene3D" id="3.30.40.10">
    <property type="entry name" value="Zinc/RING finger domain, C3HC4 (zinc finger)"/>
    <property type="match status" value="1"/>
</dbReference>
<keyword evidence="6" id="KW-0808">Transferase</keyword>
<comment type="similarity">
    <text evidence="4">Belongs to the HRD1 family.</text>
</comment>
<keyword evidence="12" id="KW-0862">Zinc</keyword>
<dbReference type="PANTHER" id="PTHR22763:SF184">
    <property type="entry name" value="E3 UBIQUITIN-PROTEIN LIGASE SYNOVIOLIN"/>
    <property type="match status" value="1"/>
</dbReference>
<feature type="transmembrane region" description="Helical" evidence="17">
    <location>
        <begin position="117"/>
        <end position="134"/>
    </location>
</feature>
<evidence type="ECO:0000256" key="7">
    <source>
        <dbReference type="ARBA" id="ARBA00022692"/>
    </source>
</evidence>
<dbReference type="CDD" id="cd16479">
    <property type="entry name" value="RING-H2_synoviolin"/>
    <property type="match status" value="1"/>
</dbReference>
<evidence type="ECO:0000256" key="14">
    <source>
        <dbReference type="ARBA" id="ARBA00023136"/>
    </source>
</evidence>
<keyword evidence="14 17" id="KW-0472">Membrane</keyword>
<gene>
    <name evidence="19" type="ORF">cgd8_2560</name>
</gene>
<reference evidence="19 20" key="1">
    <citation type="journal article" date="2004" name="Science">
        <title>Complete genome sequence of the apicomplexan, Cryptosporidium parvum.</title>
        <authorList>
            <person name="Abrahamsen M.S."/>
            <person name="Templeton T.J."/>
            <person name="Enomoto S."/>
            <person name="Abrahante J.E."/>
            <person name="Zhu G."/>
            <person name="Lancto C.A."/>
            <person name="Deng M."/>
            <person name="Liu C."/>
            <person name="Widmer G."/>
            <person name="Tzipori S."/>
            <person name="Buck G.A."/>
            <person name="Xu P."/>
            <person name="Bankier A.T."/>
            <person name="Dear P.H."/>
            <person name="Konfortov B.A."/>
            <person name="Spriggs H.F."/>
            <person name="Iyer L."/>
            <person name="Anantharaman V."/>
            <person name="Aravind L."/>
            <person name="Kapur V."/>
        </authorList>
    </citation>
    <scope>NUCLEOTIDE SEQUENCE [LARGE SCALE GENOMIC DNA]</scope>
    <source>
        <strain evidence="20">Iowa II</strain>
    </source>
</reference>
<keyword evidence="8" id="KW-0479">Metal-binding</keyword>
<dbReference type="AlphaFoldDB" id="Q5CVW3"/>
<dbReference type="PROSITE" id="PS50089">
    <property type="entry name" value="ZF_RING_2"/>
    <property type="match status" value="1"/>
</dbReference>
<dbReference type="GO" id="GO:0005789">
    <property type="term" value="C:endoplasmic reticulum membrane"/>
    <property type="evidence" value="ECO:0007669"/>
    <property type="project" value="UniProtKB-SubCell"/>
</dbReference>
<feature type="compositionally biased region" description="Low complexity" evidence="16">
    <location>
        <begin position="429"/>
        <end position="451"/>
    </location>
</feature>
<evidence type="ECO:0000256" key="11">
    <source>
        <dbReference type="ARBA" id="ARBA00022824"/>
    </source>
</evidence>
<evidence type="ECO:0000256" key="13">
    <source>
        <dbReference type="ARBA" id="ARBA00022989"/>
    </source>
</evidence>